<sequence length="284" mass="30967">MSAPICAGCVSGVIHSGTPKGRVSTIHGLKTYVTEPPDGSPPKGLIVMISDAFGWELPNIRVLADVYAEKGGFLVYVPDFMNGYSVKPEVMLLMDKLKQPISFSNLFTKVAVSVQVAIRFIPFVLHMSVSAVLPRITTFLRSVRKNEGRALGVGLAGFCYGGHFAVLVAHNDKQTSTEDGKPLADVVFTGHPSQVKIPVEFEEVRLPLSIAVGSKDFWLPFQKVGEVRKILDEKVEAEHEVVVYTGAKHGFTVRGDPGNEEEVKQGVEAEDQAVAWFKRFLGQA</sequence>
<dbReference type="Proteomes" id="UP000750711">
    <property type="component" value="Unassembled WGS sequence"/>
</dbReference>
<keyword evidence="3" id="KW-1185">Reference proteome</keyword>
<dbReference type="GO" id="GO:0016787">
    <property type="term" value="F:hydrolase activity"/>
    <property type="evidence" value="ECO:0007669"/>
    <property type="project" value="InterPro"/>
</dbReference>
<dbReference type="AlphaFoldDB" id="A0A9P8LDL4"/>
<feature type="domain" description="Dienelactone hydrolase" evidence="1">
    <location>
        <begin position="30"/>
        <end position="280"/>
    </location>
</feature>
<dbReference type="SUPFAM" id="SSF53474">
    <property type="entry name" value="alpha/beta-Hydrolases"/>
    <property type="match status" value="1"/>
</dbReference>
<dbReference type="PANTHER" id="PTHR17630">
    <property type="entry name" value="DIENELACTONE HYDROLASE"/>
    <property type="match status" value="1"/>
</dbReference>
<protein>
    <recommendedName>
        <fullName evidence="1">Dienelactone hydrolase domain-containing protein</fullName>
    </recommendedName>
</protein>
<dbReference type="InterPro" id="IPR029058">
    <property type="entry name" value="AB_hydrolase_fold"/>
</dbReference>
<dbReference type="InterPro" id="IPR002925">
    <property type="entry name" value="Dienelactn_hydro"/>
</dbReference>
<dbReference type="Gene3D" id="3.40.50.1820">
    <property type="entry name" value="alpha/beta hydrolase"/>
    <property type="match status" value="1"/>
</dbReference>
<name>A0A9P8LDL4_9PEZI</name>
<evidence type="ECO:0000313" key="2">
    <source>
        <dbReference type="EMBL" id="KAH0562129.1"/>
    </source>
</evidence>
<reference evidence="2" key="1">
    <citation type="submission" date="2021-03" db="EMBL/GenBank/DDBJ databases">
        <title>Comparative genomics and phylogenomic investigation of the class Geoglossomycetes provide insights into ecological specialization and systematics.</title>
        <authorList>
            <person name="Melie T."/>
            <person name="Pirro S."/>
            <person name="Miller A.N."/>
            <person name="Quandt A."/>
        </authorList>
    </citation>
    <scope>NUCLEOTIDE SEQUENCE</scope>
    <source>
        <strain evidence="2">CAQ_001_2017</strain>
    </source>
</reference>
<dbReference type="Pfam" id="PF01738">
    <property type="entry name" value="DLH"/>
    <property type="match status" value="1"/>
</dbReference>
<dbReference type="EMBL" id="JAGHQM010000407">
    <property type="protein sequence ID" value="KAH0562129.1"/>
    <property type="molecule type" value="Genomic_DNA"/>
</dbReference>
<proteinExistence type="predicted"/>
<comment type="caution">
    <text evidence="2">The sequence shown here is derived from an EMBL/GenBank/DDBJ whole genome shotgun (WGS) entry which is preliminary data.</text>
</comment>
<gene>
    <name evidence="2" type="ORF">GP486_003171</name>
</gene>
<evidence type="ECO:0000259" key="1">
    <source>
        <dbReference type="Pfam" id="PF01738"/>
    </source>
</evidence>
<evidence type="ECO:0000313" key="3">
    <source>
        <dbReference type="Proteomes" id="UP000750711"/>
    </source>
</evidence>
<dbReference type="PANTHER" id="PTHR17630:SF105">
    <property type="entry name" value="DIENELACTONE HYDROLASE FAMILY PROTEIN (AFU_ORTHOLOGUE AFUA_4G08790)"/>
    <property type="match status" value="1"/>
</dbReference>
<accession>A0A9P8LDL4</accession>
<organism evidence="2 3">
    <name type="scientific">Trichoglossum hirsutum</name>
    <dbReference type="NCBI Taxonomy" id="265104"/>
    <lineage>
        <taxon>Eukaryota</taxon>
        <taxon>Fungi</taxon>
        <taxon>Dikarya</taxon>
        <taxon>Ascomycota</taxon>
        <taxon>Pezizomycotina</taxon>
        <taxon>Geoglossomycetes</taxon>
        <taxon>Geoglossales</taxon>
        <taxon>Geoglossaceae</taxon>
        <taxon>Trichoglossum</taxon>
    </lineage>
</organism>